<dbReference type="AlphaFoldDB" id="A0A0E9LX91"/>
<comment type="caution">
    <text evidence="1">The sequence shown here is derived from an EMBL/GenBank/DDBJ whole genome shotgun (WGS) entry which is preliminary data.</text>
</comment>
<evidence type="ECO:0000313" key="1">
    <source>
        <dbReference type="EMBL" id="GAO29859.1"/>
    </source>
</evidence>
<protein>
    <submittedName>
        <fullName evidence="1">Uncharacterized protein</fullName>
    </submittedName>
</protein>
<name>A0A0E9LX91_9BACT</name>
<reference evidence="1 2" key="1">
    <citation type="journal article" date="2015" name="Microbes Environ.">
        <title>Distribution and evolution of nitrogen fixation genes in the phylum bacteroidetes.</title>
        <authorList>
            <person name="Inoue J."/>
            <person name="Oshima K."/>
            <person name="Suda W."/>
            <person name="Sakamoto M."/>
            <person name="Iino T."/>
            <person name="Noda S."/>
            <person name="Hongoh Y."/>
            <person name="Hattori M."/>
            <person name="Ohkuma M."/>
        </authorList>
    </citation>
    <scope>NUCLEOTIDE SEQUENCE [LARGE SCALE GENOMIC DNA]</scope>
    <source>
        <strain evidence="1">JCM 15548</strain>
    </source>
</reference>
<dbReference type="Proteomes" id="UP000032900">
    <property type="component" value="Unassembled WGS sequence"/>
</dbReference>
<proteinExistence type="predicted"/>
<gene>
    <name evidence="1" type="ORF">JCM15548_12090</name>
</gene>
<keyword evidence="2" id="KW-1185">Reference proteome</keyword>
<dbReference type="STRING" id="1236989.JCM15548_12090"/>
<evidence type="ECO:0000313" key="2">
    <source>
        <dbReference type="Proteomes" id="UP000032900"/>
    </source>
</evidence>
<organism evidence="1 2">
    <name type="scientific">Geofilum rubicundum JCM 15548</name>
    <dbReference type="NCBI Taxonomy" id="1236989"/>
    <lineage>
        <taxon>Bacteria</taxon>
        <taxon>Pseudomonadati</taxon>
        <taxon>Bacteroidota</taxon>
        <taxon>Bacteroidia</taxon>
        <taxon>Marinilabiliales</taxon>
        <taxon>Marinilabiliaceae</taxon>
        <taxon>Geofilum</taxon>
    </lineage>
</organism>
<dbReference type="Gene3D" id="3.40.50.720">
    <property type="entry name" value="NAD(P)-binding Rossmann-like Domain"/>
    <property type="match status" value="1"/>
</dbReference>
<sequence>MVARAMQLRPPKIKVSRLVTELGWRANLVLCFIAGKAPAITKDSARSAQASSKYSAEKFRQQFNYTFIPIKDAIENSAAWFKAIEK</sequence>
<dbReference type="EMBL" id="BAZW01000014">
    <property type="protein sequence ID" value="GAO29859.1"/>
    <property type="molecule type" value="Genomic_DNA"/>
</dbReference>
<accession>A0A0E9LX91</accession>